<dbReference type="InterPro" id="IPR051610">
    <property type="entry name" value="GPI/OXD"/>
</dbReference>
<comment type="caution">
    <text evidence="3">The sequence shown here is derived from an EMBL/GenBank/DDBJ whole genome shotgun (WGS) entry which is preliminary data.</text>
</comment>
<dbReference type="EMBL" id="CAMAPC010000016">
    <property type="protein sequence ID" value="CAH9063810.1"/>
    <property type="molecule type" value="Genomic_DNA"/>
</dbReference>
<evidence type="ECO:0000313" key="3">
    <source>
        <dbReference type="EMBL" id="CAH9063810.1"/>
    </source>
</evidence>
<dbReference type="Gene3D" id="2.60.120.10">
    <property type="entry name" value="Jelly Rolls"/>
    <property type="match status" value="1"/>
</dbReference>
<dbReference type="GO" id="GO:0046872">
    <property type="term" value="F:metal ion binding"/>
    <property type="evidence" value="ECO:0007669"/>
    <property type="project" value="UniProtKB-KW"/>
</dbReference>
<evidence type="ECO:0000256" key="1">
    <source>
        <dbReference type="ARBA" id="ARBA00022723"/>
    </source>
</evidence>
<sequence>MDNSEHYKWGDVCDGWHLATTKGLSVIQERLPPNAQEVRHFHHFAEQFFYILDGKAWLEVNGEQFILLSGQGMHVSANTPHQLKNTSLETLNMLVISTPPSHGDRTIIEEKDV</sequence>
<keyword evidence="4" id="KW-1185">Reference proteome</keyword>
<feature type="domain" description="Cupin type-2" evidence="2">
    <location>
        <begin position="29"/>
        <end position="96"/>
    </location>
</feature>
<dbReference type="InterPro" id="IPR013096">
    <property type="entry name" value="Cupin_2"/>
</dbReference>
<dbReference type="PANTHER" id="PTHR35848">
    <property type="entry name" value="OXALATE-BINDING PROTEIN"/>
    <property type="match status" value="1"/>
</dbReference>
<dbReference type="PANTHER" id="PTHR35848:SF9">
    <property type="entry name" value="SLL1358 PROTEIN"/>
    <property type="match status" value="1"/>
</dbReference>
<name>A0A9W4R2D9_9GAMM</name>
<dbReference type="InterPro" id="IPR011051">
    <property type="entry name" value="RmlC_Cupin_sf"/>
</dbReference>
<evidence type="ECO:0000313" key="4">
    <source>
        <dbReference type="Proteomes" id="UP001152467"/>
    </source>
</evidence>
<dbReference type="SUPFAM" id="SSF51182">
    <property type="entry name" value="RmlC-like cupins"/>
    <property type="match status" value="1"/>
</dbReference>
<dbReference type="Pfam" id="PF07883">
    <property type="entry name" value="Cupin_2"/>
    <property type="match status" value="1"/>
</dbReference>
<gene>
    <name evidence="3" type="ORF">PSECIP111854_03298</name>
</gene>
<reference evidence="3" key="1">
    <citation type="submission" date="2022-07" db="EMBL/GenBank/DDBJ databases">
        <authorList>
            <person name="Criscuolo A."/>
        </authorList>
    </citation>
    <scope>NUCLEOTIDE SEQUENCE</scope>
    <source>
        <strain evidence="3">CIP111854</strain>
    </source>
</reference>
<dbReference type="AlphaFoldDB" id="A0A9W4R2D9"/>
<organism evidence="3 4">
    <name type="scientific">Pseudoalteromonas holothuriae</name>
    <dbReference type="NCBI Taxonomy" id="2963714"/>
    <lineage>
        <taxon>Bacteria</taxon>
        <taxon>Pseudomonadati</taxon>
        <taxon>Pseudomonadota</taxon>
        <taxon>Gammaproteobacteria</taxon>
        <taxon>Alteromonadales</taxon>
        <taxon>Pseudoalteromonadaceae</taxon>
        <taxon>Pseudoalteromonas</taxon>
    </lineage>
</organism>
<dbReference type="InterPro" id="IPR014710">
    <property type="entry name" value="RmlC-like_jellyroll"/>
</dbReference>
<accession>A0A9W4R2D9</accession>
<protein>
    <recommendedName>
        <fullName evidence="2">Cupin type-2 domain-containing protein</fullName>
    </recommendedName>
</protein>
<evidence type="ECO:0000259" key="2">
    <source>
        <dbReference type="Pfam" id="PF07883"/>
    </source>
</evidence>
<proteinExistence type="predicted"/>
<keyword evidence="1" id="KW-0479">Metal-binding</keyword>
<dbReference type="Proteomes" id="UP001152467">
    <property type="component" value="Unassembled WGS sequence"/>
</dbReference>